<accession>A0AA41S6E4</accession>
<sequence length="78" mass="9140">DEDSEDDDDTDDKDSEDDDDSEEEEHEEEEEDIETKRERLRRWGEFIAAILICYVQLRAYSSCHSILSSSHEFCTSCS</sequence>
<reference evidence="2" key="1">
    <citation type="submission" date="2022-03" db="EMBL/GenBank/DDBJ databases">
        <title>A functionally conserved STORR gene fusion in Papaver species that diverged 16.8 million years ago.</title>
        <authorList>
            <person name="Catania T."/>
        </authorList>
    </citation>
    <scope>NUCLEOTIDE SEQUENCE</scope>
    <source>
        <strain evidence="2">S-191538</strain>
    </source>
</reference>
<evidence type="ECO:0000313" key="3">
    <source>
        <dbReference type="Proteomes" id="UP001177140"/>
    </source>
</evidence>
<dbReference type="EMBL" id="JAJJMA010105134">
    <property type="protein sequence ID" value="MCL7030766.1"/>
    <property type="molecule type" value="Genomic_DNA"/>
</dbReference>
<keyword evidence="3" id="KW-1185">Reference proteome</keyword>
<feature type="region of interest" description="Disordered" evidence="1">
    <location>
        <begin position="1"/>
        <end position="36"/>
    </location>
</feature>
<feature type="compositionally biased region" description="Acidic residues" evidence="1">
    <location>
        <begin position="1"/>
        <end position="33"/>
    </location>
</feature>
<dbReference type="Proteomes" id="UP001177140">
    <property type="component" value="Unassembled WGS sequence"/>
</dbReference>
<gene>
    <name evidence="2" type="ORF">MKW94_016672</name>
</gene>
<proteinExistence type="predicted"/>
<name>A0AA41S6E4_PAPNU</name>
<evidence type="ECO:0000313" key="2">
    <source>
        <dbReference type="EMBL" id="MCL7030766.1"/>
    </source>
</evidence>
<protein>
    <submittedName>
        <fullName evidence="2">Uncharacterized protein</fullName>
    </submittedName>
</protein>
<feature type="non-terminal residue" evidence="2">
    <location>
        <position position="1"/>
    </location>
</feature>
<organism evidence="2 3">
    <name type="scientific">Papaver nudicaule</name>
    <name type="common">Iceland poppy</name>
    <dbReference type="NCBI Taxonomy" id="74823"/>
    <lineage>
        <taxon>Eukaryota</taxon>
        <taxon>Viridiplantae</taxon>
        <taxon>Streptophyta</taxon>
        <taxon>Embryophyta</taxon>
        <taxon>Tracheophyta</taxon>
        <taxon>Spermatophyta</taxon>
        <taxon>Magnoliopsida</taxon>
        <taxon>Ranunculales</taxon>
        <taxon>Papaveraceae</taxon>
        <taxon>Papaveroideae</taxon>
        <taxon>Papaver</taxon>
    </lineage>
</organism>
<evidence type="ECO:0000256" key="1">
    <source>
        <dbReference type="SAM" id="MobiDB-lite"/>
    </source>
</evidence>
<dbReference type="AlphaFoldDB" id="A0AA41S6E4"/>
<comment type="caution">
    <text evidence="2">The sequence shown here is derived from an EMBL/GenBank/DDBJ whole genome shotgun (WGS) entry which is preliminary data.</text>
</comment>